<dbReference type="RefSeq" id="WP_153758714.1">
    <property type="nucleotide sequence ID" value="NZ_CP045851.1"/>
</dbReference>
<proteinExistence type="predicted"/>
<dbReference type="PIRSF" id="PIRSF037420">
    <property type="entry name" value="PQQ_syn_pqqE"/>
    <property type="match status" value="1"/>
</dbReference>
<evidence type="ECO:0000256" key="6">
    <source>
        <dbReference type="ARBA" id="ARBA00023014"/>
    </source>
</evidence>
<dbReference type="PANTHER" id="PTHR11228:SF34">
    <property type="entry name" value="TUNGSTEN-CONTAINING ALDEHYDE FERREDOXIN OXIDOREDUCTASE COFACTOR MODIFYING PROTEIN"/>
    <property type="match status" value="1"/>
</dbReference>
<dbReference type="Proteomes" id="UP000334019">
    <property type="component" value="Chromosome"/>
</dbReference>
<dbReference type="EMBL" id="CP045851">
    <property type="protein sequence ID" value="QGG94608.1"/>
    <property type="molecule type" value="Genomic_DNA"/>
</dbReference>
<evidence type="ECO:0000256" key="4">
    <source>
        <dbReference type="ARBA" id="ARBA00022723"/>
    </source>
</evidence>
<dbReference type="GO" id="GO:0051539">
    <property type="term" value="F:4 iron, 4 sulfur cluster binding"/>
    <property type="evidence" value="ECO:0007669"/>
    <property type="project" value="UniProtKB-KW"/>
</dbReference>
<gene>
    <name evidence="9" type="ORF">GH723_05515</name>
</gene>
<dbReference type="InterPro" id="IPR050377">
    <property type="entry name" value="Radical_SAM_PqqE_MftC-like"/>
</dbReference>
<dbReference type="GO" id="GO:0046872">
    <property type="term" value="F:metal ion binding"/>
    <property type="evidence" value="ECO:0007669"/>
    <property type="project" value="UniProtKB-KW"/>
</dbReference>
<feature type="region of interest" description="Disordered" evidence="7">
    <location>
        <begin position="364"/>
        <end position="388"/>
    </location>
</feature>
<dbReference type="GO" id="GO:0003824">
    <property type="term" value="F:catalytic activity"/>
    <property type="evidence" value="ECO:0007669"/>
    <property type="project" value="InterPro"/>
</dbReference>
<evidence type="ECO:0000256" key="3">
    <source>
        <dbReference type="ARBA" id="ARBA00022691"/>
    </source>
</evidence>
<keyword evidence="10" id="KW-1185">Reference proteome</keyword>
<dbReference type="CDD" id="cd21123">
    <property type="entry name" value="SPASM_MftC-like"/>
    <property type="match status" value="1"/>
</dbReference>
<dbReference type="InterPro" id="IPR017200">
    <property type="entry name" value="PqqE-like"/>
</dbReference>
<sequence>MTLTTAHPIRELHQDVEARPFIVIWEVTRACQLACRHCRATAIPHRDPLELTTEEGRALLDDLAAVGAPRPMVVLTGGDPFERPDLVELVRHGTERGLHVAVSPSVTPRLTRDALVELRDAGAKAVSLSLDGSDAASHDGFRGIPGVFDATVDAARTVRELGIRLQINTTVTADNVTELPDVLARVVLADVSLWSVFFLVPTGRGQHLTALSPGATEEVLHWLHDVGHLVPVKATEAPHFRRIALQRAGLDDLDRRFPLGPLRTVLRARTDELMGGVSPGPRRPRPPLDVNAGRGFAFVDHHGEVYPSGFLPLSAGSVRQAPLTEIYRSSPLMRSLRDPSLLRGRCGVCDFASVCGGSRSHAYATSGDPLGEDPSCLHQPPASGATSD</sequence>
<dbReference type="PANTHER" id="PTHR11228">
    <property type="entry name" value="RADICAL SAM DOMAIN PROTEIN"/>
    <property type="match status" value="1"/>
</dbReference>
<keyword evidence="4" id="KW-0479">Metal-binding</keyword>
<dbReference type="KEGG" id="atq:GH723_05515"/>
<evidence type="ECO:0000256" key="2">
    <source>
        <dbReference type="ARBA" id="ARBA00022485"/>
    </source>
</evidence>
<comment type="cofactor">
    <cofactor evidence="1">
        <name>[4Fe-4S] cluster</name>
        <dbReference type="ChEBI" id="CHEBI:49883"/>
    </cofactor>
</comment>
<dbReference type="InterPro" id="IPR013785">
    <property type="entry name" value="Aldolase_TIM"/>
</dbReference>
<evidence type="ECO:0000259" key="8">
    <source>
        <dbReference type="PROSITE" id="PS51918"/>
    </source>
</evidence>
<dbReference type="InterPro" id="IPR058240">
    <property type="entry name" value="rSAM_sf"/>
</dbReference>
<evidence type="ECO:0000256" key="5">
    <source>
        <dbReference type="ARBA" id="ARBA00023004"/>
    </source>
</evidence>
<organism evidence="9 10">
    <name type="scientific">Actinomarinicola tropica</name>
    <dbReference type="NCBI Taxonomy" id="2789776"/>
    <lineage>
        <taxon>Bacteria</taxon>
        <taxon>Bacillati</taxon>
        <taxon>Actinomycetota</taxon>
        <taxon>Acidimicrobiia</taxon>
        <taxon>Acidimicrobiales</taxon>
        <taxon>Iamiaceae</taxon>
        <taxon>Actinomarinicola</taxon>
    </lineage>
</organism>
<reference evidence="9 10" key="1">
    <citation type="submission" date="2019-11" db="EMBL/GenBank/DDBJ databases">
        <authorList>
            <person name="He Y."/>
        </authorList>
    </citation>
    <scope>NUCLEOTIDE SEQUENCE [LARGE SCALE GENOMIC DNA]</scope>
    <source>
        <strain evidence="9 10">SCSIO 58843</strain>
    </source>
</reference>
<keyword evidence="6" id="KW-0411">Iron-sulfur</keyword>
<dbReference type="SFLD" id="SFLDG01067">
    <property type="entry name" value="SPASM/twitch_domain_containing"/>
    <property type="match status" value="1"/>
</dbReference>
<dbReference type="AlphaFoldDB" id="A0A5Q2RCN1"/>
<dbReference type="CDD" id="cd01335">
    <property type="entry name" value="Radical_SAM"/>
    <property type="match status" value="1"/>
</dbReference>
<dbReference type="NCBIfam" id="TIGR04053">
    <property type="entry name" value="TIGR04053 family radical SAM/SPASM domain-containing protein"/>
    <property type="match status" value="1"/>
</dbReference>
<evidence type="ECO:0000313" key="9">
    <source>
        <dbReference type="EMBL" id="QGG94608.1"/>
    </source>
</evidence>
<evidence type="ECO:0000313" key="10">
    <source>
        <dbReference type="Proteomes" id="UP000334019"/>
    </source>
</evidence>
<evidence type="ECO:0000256" key="7">
    <source>
        <dbReference type="SAM" id="MobiDB-lite"/>
    </source>
</evidence>
<keyword evidence="5" id="KW-0408">Iron</keyword>
<name>A0A5Q2RCN1_9ACTN</name>
<dbReference type="Pfam" id="PF04055">
    <property type="entry name" value="Radical_SAM"/>
    <property type="match status" value="1"/>
</dbReference>
<feature type="domain" description="Radical SAM core" evidence="8">
    <location>
        <begin position="17"/>
        <end position="229"/>
    </location>
</feature>
<accession>A0A5Q2RCN1</accession>
<keyword evidence="2" id="KW-0004">4Fe-4S</keyword>
<dbReference type="Gene3D" id="3.20.20.70">
    <property type="entry name" value="Aldolase class I"/>
    <property type="match status" value="1"/>
</dbReference>
<dbReference type="PROSITE" id="PS51918">
    <property type="entry name" value="RADICAL_SAM"/>
    <property type="match status" value="1"/>
</dbReference>
<dbReference type="InterPro" id="IPR007197">
    <property type="entry name" value="rSAM"/>
</dbReference>
<protein>
    <submittedName>
        <fullName evidence="9">TIGR04053 family radical SAM/SPASM domain-containing protein</fullName>
    </submittedName>
</protein>
<dbReference type="SUPFAM" id="SSF102114">
    <property type="entry name" value="Radical SAM enzymes"/>
    <property type="match status" value="1"/>
</dbReference>
<evidence type="ECO:0000256" key="1">
    <source>
        <dbReference type="ARBA" id="ARBA00001966"/>
    </source>
</evidence>
<dbReference type="SFLD" id="SFLDS00029">
    <property type="entry name" value="Radical_SAM"/>
    <property type="match status" value="1"/>
</dbReference>
<keyword evidence="3" id="KW-0949">S-adenosyl-L-methionine</keyword>